<protein>
    <recommendedName>
        <fullName evidence="1">Transcriptional regulator SbtR-like C-terminal domain-containing protein</fullName>
    </recommendedName>
</protein>
<dbReference type="Gene3D" id="1.10.357.10">
    <property type="entry name" value="Tetracycline Repressor, domain 2"/>
    <property type="match status" value="1"/>
</dbReference>
<accession>A0ABP6X313</accession>
<dbReference type="Proteomes" id="UP001500767">
    <property type="component" value="Unassembled WGS sequence"/>
</dbReference>
<feature type="domain" description="Transcriptional regulator SbtR-like C-terminal" evidence="1">
    <location>
        <begin position="2"/>
        <end position="47"/>
    </location>
</feature>
<gene>
    <name evidence="2" type="ORF">GCM10022197_14970</name>
</gene>
<dbReference type="RefSeq" id="WP_204911547.1">
    <property type="nucleotide sequence ID" value="NZ_BAAAYR010000001.1"/>
</dbReference>
<evidence type="ECO:0000313" key="2">
    <source>
        <dbReference type="EMBL" id="GAA3560467.1"/>
    </source>
</evidence>
<evidence type="ECO:0000313" key="3">
    <source>
        <dbReference type="Proteomes" id="UP001500767"/>
    </source>
</evidence>
<dbReference type="Pfam" id="PF21597">
    <property type="entry name" value="TetR_C_43"/>
    <property type="match status" value="1"/>
</dbReference>
<proteinExistence type="predicted"/>
<organism evidence="2 3">
    <name type="scientific">Microlunatus spumicola</name>
    <dbReference type="NCBI Taxonomy" id="81499"/>
    <lineage>
        <taxon>Bacteria</taxon>
        <taxon>Bacillati</taxon>
        <taxon>Actinomycetota</taxon>
        <taxon>Actinomycetes</taxon>
        <taxon>Propionibacteriales</taxon>
        <taxon>Propionibacteriaceae</taxon>
        <taxon>Microlunatus</taxon>
    </lineage>
</organism>
<name>A0ABP6X313_9ACTN</name>
<dbReference type="EMBL" id="BAAAYR010000001">
    <property type="protein sequence ID" value="GAA3560467.1"/>
    <property type="molecule type" value="Genomic_DNA"/>
</dbReference>
<comment type="caution">
    <text evidence="2">The sequence shown here is derived from an EMBL/GenBank/DDBJ whole genome shotgun (WGS) entry which is preliminary data.</text>
</comment>
<dbReference type="InterPro" id="IPR049445">
    <property type="entry name" value="TetR_SbtR-like_C"/>
</dbReference>
<evidence type="ECO:0000259" key="1">
    <source>
        <dbReference type="Pfam" id="PF21597"/>
    </source>
</evidence>
<reference evidence="3" key="1">
    <citation type="journal article" date="2019" name="Int. J. Syst. Evol. Microbiol.">
        <title>The Global Catalogue of Microorganisms (GCM) 10K type strain sequencing project: providing services to taxonomists for standard genome sequencing and annotation.</title>
        <authorList>
            <consortium name="The Broad Institute Genomics Platform"/>
            <consortium name="The Broad Institute Genome Sequencing Center for Infectious Disease"/>
            <person name="Wu L."/>
            <person name="Ma J."/>
        </authorList>
    </citation>
    <scope>NUCLEOTIDE SEQUENCE [LARGE SCALE GENOMIC DNA]</scope>
    <source>
        <strain evidence="3">JCM 16540</strain>
    </source>
</reference>
<sequence>MRAQEAGSARTDVDGADLFALAGALAWLSDQSALADCTDHLFEVVADPILVRPRQTA</sequence>
<keyword evidence="3" id="KW-1185">Reference proteome</keyword>